<feature type="transmembrane region" description="Helical" evidence="1">
    <location>
        <begin position="120"/>
        <end position="142"/>
    </location>
</feature>
<gene>
    <name evidence="2" type="ORF">METZ01_LOCUS215768</name>
</gene>
<keyword evidence="1" id="KW-0472">Membrane</keyword>
<dbReference type="EMBL" id="UINC01050212">
    <property type="protein sequence ID" value="SVB62914.1"/>
    <property type="molecule type" value="Genomic_DNA"/>
</dbReference>
<keyword evidence="1" id="KW-0812">Transmembrane</keyword>
<evidence type="ECO:0000256" key="1">
    <source>
        <dbReference type="SAM" id="Phobius"/>
    </source>
</evidence>
<reference evidence="2" key="1">
    <citation type="submission" date="2018-05" db="EMBL/GenBank/DDBJ databases">
        <authorList>
            <person name="Lanie J.A."/>
            <person name="Ng W.-L."/>
            <person name="Kazmierczak K.M."/>
            <person name="Andrzejewski T.M."/>
            <person name="Davidsen T.M."/>
            <person name="Wayne K.J."/>
            <person name="Tettelin H."/>
            <person name="Glass J.I."/>
            <person name="Rusch D."/>
            <person name="Podicherti R."/>
            <person name="Tsui H.-C.T."/>
            <person name="Winkler M.E."/>
        </authorList>
    </citation>
    <scope>NUCLEOTIDE SEQUENCE</scope>
</reference>
<evidence type="ECO:0000313" key="2">
    <source>
        <dbReference type="EMBL" id="SVB62914.1"/>
    </source>
</evidence>
<keyword evidence="1" id="KW-1133">Transmembrane helix</keyword>
<feature type="non-terminal residue" evidence="2">
    <location>
        <position position="226"/>
    </location>
</feature>
<sequence>MDLTLIYTIVGFGLASYSVIGNDSIQTLGTFLASNKERFNWYTLWFAASVPMTFTLIYGWYFYDGDISYERLTQIPYQEIKWYHAMAPAALLLLTRIGIPVSTTFLVLSAFASTVVLEKMLIKSMVGYGIAALSAYLVWVVLERLIDEKQNRISIPRRRAWRIAQWVSSGWLFFAWLQHDMANIAVFLPRQLSFIQLLMVLCVTIGLLGYIFYTQGGKIQSVVLDK</sequence>
<feature type="transmembrane region" description="Helical" evidence="1">
    <location>
        <begin position="83"/>
        <end position="108"/>
    </location>
</feature>
<name>A0A382FKM9_9ZZZZ</name>
<feature type="transmembrane region" description="Helical" evidence="1">
    <location>
        <begin position="194"/>
        <end position="213"/>
    </location>
</feature>
<feature type="transmembrane region" description="Helical" evidence="1">
    <location>
        <begin position="163"/>
        <end position="188"/>
    </location>
</feature>
<organism evidence="2">
    <name type="scientific">marine metagenome</name>
    <dbReference type="NCBI Taxonomy" id="408172"/>
    <lineage>
        <taxon>unclassified sequences</taxon>
        <taxon>metagenomes</taxon>
        <taxon>ecological metagenomes</taxon>
    </lineage>
</organism>
<feature type="transmembrane region" description="Helical" evidence="1">
    <location>
        <begin position="42"/>
        <end position="63"/>
    </location>
</feature>
<accession>A0A382FKM9</accession>
<protein>
    <submittedName>
        <fullName evidence="2">Uncharacterized protein</fullName>
    </submittedName>
</protein>
<dbReference type="AlphaFoldDB" id="A0A382FKM9"/>
<proteinExistence type="predicted"/>